<evidence type="ECO:0000313" key="2">
    <source>
        <dbReference type="Proteomes" id="UP000183047"/>
    </source>
</evidence>
<protein>
    <submittedName>
        <fullName evidence="1">Uncharacterized protein</fullName>
    </submittedName>
</protein>
<proteinExistence type="predicted"/>
<reference evidence="2" key="1">
    <citation type="submission" date="2016-10" db="EMBL/GenBank/DDBJ databases">
        <authorList>
            <person name="Varghese N."/>
            <person name="Submissions S."/>
        </authorList>
    </citation>
    <scope>NUCLEOTIDE SEQUENCE [LARGE SCALE GENOMIC DNA]</scope>
    <source>
        <strain evidence="2">XBD2006</strain>
    </source>
</reference>
<dbReference type="Proteomes" id="UP000183047">
    <property type="component" value="Unassembled WGS sequence"/>
</dbReference>
<dbReference type="EMBL" id="FMUR01000009">
    <property type="protein sequence ID" value="SCY18966.1"/>
    <property type="molecule type" value="Genomic_DNA"/>
</dbReference>
<gene>
    <name evidence="1" type="ORF">SAMN02910451_01689</name>
</gene>
<accession>A0A1G5DW50</accession>
<dbReference type="Gene3D" id="3.40.1000.10">
    <property type="entry name" value="Mog1/PsbP, alpha/beta/alpha sandwich"/>
    <property type="match status" value="1"/>
</dbReference>
<name>A0A1G5DW50_9FIRM</name>
<dbReference type="AlphaFoldDB" id="A0A1G5DW50"/>
<evidence type="ECO:0000313" key="1">
    <source>
        <dbReference type="EMBL" id="SCY18966.1"/>
    </source>
</evidence>
<organism evidence="1 2">
    <name type="scientific">Butyrivibrio hungatei</name>
    <dbReference type="NCBI Taxonomy" id="185008"/>
    <lineage>
        <taxon>Bacteria</taxon>
        <taxon>Bacillati</taxon>
        <taxon>Bacillota</taxon>
        <taxon>Clostridia</taxon>
        <taxon>Lachnospirales</taxon>
        <taxon>Lachnospiraceae</taxon>
        <taxon>Butyrivibrio</taxon>
    </lineage>
</organism>
<keyword evidence="2" id="KW-1185">Reference proteome</keyword>
<sequence>MKWGVLSMNKKKILFNAIVAALMAFAIFVTNALCLELAAGEELKEATGCTFVLNSEFVPAGVKGYYVNKYRPMESSSVSYNVHDNSADSMLTNREKAEIASGEKSIDSLGKLDKHKYEALVSEGYKAQYGADVGFKVESFDHIEIDGYPGYKIVAKYEPEGSQVVHQTVYIIRSKYRTFTITYQRAADDDCEESFNISASTIRVH</sequence>